<dbReference type="Proteomes" id="UP000072763">
    <property type="component" value="Unassembled WGS sequence"/>
</dbReference>
<dbReference type="InterPro" id="IPR014710">
    <property type="entry name" value="RmlC-like_jellyroll"/>
</dbReference>
<accession>A0A147DNY1</accession>
<dbReference type="InterPro" id="IPR011051">
    <property type="entry name" value="RmlC_Cupin_sf"/>
</dbReference>
<organism evidence="2 3">
    <name type="scientific">Curtobacterium oceanosedimentum</name>
    <dbReference type="NCBI Taxonomy" id="465820"/>
    <lineage>
        <taxon>Bacteria</taxon>
        <taxon>Bacillati</taxon>
        <taxon>Actinomycetota</taxon>
        <taxon>Actinomycetes</taxon>
        <taxon>Micrococcales</taxon>
        <taxon>Microbacteriaceae</taxon>
        <taxon>Curtobacterium</taxon>
    </lineage>
</organism>
<comment type="caution">
    <text evidence="2">The sequence shown here is derived from an EMBL/GenBank/DDBJ whole genome shotgun (WGS) entry which is preliminary data.</text>
</comment>
<dbReference type="InterPro" id="IPR013096">
    <property type="entry name" value="Cupin_2"/>
</dbReference>
<dbReference type="STRING" id="465820.NS263_03185"/>
<evidence type="ECO:0000259" key="1">
    <source>
        <dbReference type="Pfam" id="PF07883"/>
    </source>
</evidence>
<protein>
    <recommendedName>
        <fullName evidence="1">Cupin type-2 domain-containing protein</fullName>
    </recommendedName>
</protein>
<dbReference type="RefSeq" id="WP_058750108.1">
    <property type="nucleotide sequence ID" value="NZ_LDRC01000058.1"/>
</dbReference>
<dbReference type="Gene3D" id="2.60.120.10">
    <property type="entry name" value="Jelly Rolls"/>
    <property type="match status" value="1"/>
</dbReference>
<sequence>MTWGSGAGIELAETGLIDDCRLVAPPGADQVTRPGAVRSFVARIPPGGSTGWHRHDAWQTGIVARGRLRHRTADVVRHFGPGQVLVEEPFVDHEATNVSDEELVLVFVAAQVDGCPLVTPTPAPSVRGDAVA</sequence>
<dbReference type="OrthoDB" id="129561at2"/>
<evidence type="ECO:0000313" key="2">
    <source>
        <dbReference type="EMBL" id="KTR51168.1"/>
    </source>
</evidence>
<evidence type="ECO:0000313" key="3">
    <source>
        <dbReference type="Proteomes" id="UP000072763"/>
    </source>
</evidence>
<dbReference type="SUPFAM" id="SSF51182">
    <property type="entry name" value="RmlC-like cupins"/>
    <property type="match status" value="1"/>
</dbReference>
<proteinExistence type="predicted"/>
<dbReference type="PATRIC" id="fig|465820.4.peg.2391"/>
<feature type="domain" description="Cupin type-2" evidence="1">
    <location>
        <begin position="41"/>
        <end position="108"/>
    </location>
</feature>
<dbReference type="Pfam" id="PF07883">
    <property type="entry name" value="Cupin_2"/>
    <property type="match status" value="1"/>
</dbReference>
<name>A0A147DNY1_9MICO</name>
<reference evidence="2 3" key="1">
    <citation type="journal article" date="2016" name="Front. Microbiol.">
        <title>Genomic Resource of Rice Seed Associated Bacteria.</title>
        <authorList>
            <person name="Midha S."/>
            <person name="Bansal K."/>
            <person name="Sharma S."/>
            <person name="Kumar N."/>
            <person name="Patil P.P."/>
            <person name="Chaudhry V."/>
            <person name="Patil P.B."/>
        </authorList>
    </citation>
    <scope>NUCLEOTIDE SEQUENCE [LARGE SCALE GENOMIC DNA]</scope>
    <source>
        <strain evidence="2 3">NS359</strain>
    </source>
</reference>
<gene>
    <name evidence="2" type="ORF">NS359_11060</name>
</gene>
<dbReference type="AlphaFoldDB" id="A0A147DNY1"/>
<dbReference type="EMBL" id="LDRC01000058">
    <property type="protein sequence ID" value="KTR51168.1"/>
    <property type="molecule type" value="Genomic_DNA"/>
</dbReference>